<comment type="pathway">
    <text evidence="3">Cell wall biogenesis; peptidoglycan biosynthesis.</text>
</comment>
<comment type="function">
    <text evidence="1">Cell wall formation. Synthesis of cross-linked peptidoglycan from the lipid intermediates. The enzyme has a penicillin-insensitive transglycosylase N-terminal domain (formation of linear glycan strands) and a penicillin-sensitive transpeptidase C-terminal domain (cross-linking of the peptide subunits).</text>
</comment>
<dbReference type="PANTHER" id="PTHR32282">
    <property type="entry name" value="BINDING PROTEIN TRANSPEPTIDASE, PUTATIVE-RELATED"/>
    <property type="match status" value="1"/>
</dbReference>
<keyword evidence="17" id="KW-0735">Signal-anchor</keyword>
<keyword evidence="8" id="KW-1003">Cell membrane</keyword>
<dbReference type="Pfam" id="PF00905">
    <property type="entry name" value="Transpeptidase"/>
    <property type="match status" value="1"/>
</dbReference>
<keyword evidence="33" id="KW-1185">Reference proteome</keyword>
<keyword evidence="14 28" id="KW-0812">Transmembrane</keyword>
<keyword evidence="19 28" id="KW-1133">Transmembrane helix</keyword>
<dbReference type="EC" id="2.4.99.28" evidence="25"/>
<proteinExistence type="inferred from homology"/>
<dbReference type="InterPro" id="IPR001460">
    <property type="entry name" value="PCN-bd_Tpept"/>
</dbReference>
<evidence type="ECO:0000256" key="17">
    <source>
        <dbReference type="ARBA" id="ARBA00022968"/>
    </source>
</evidence>
<feature type="domain" description="Glycosyl transferase family 51" evidence="30">
    <location>
        <begin position="80"/>
        <end position="255"/>
    </location>
</feature>
<protein>
    <recommendedName>
        <fullName evidence="7">Penicillin-binding protein 1A</fullName>
        <ecNumber evidence="25">2.4.99.28</ecNumber>
        <ecNumber evidence="6">3.4.16.4</ecNumber>
    </recommendedName>
</protein>
<evidence type="ECO:0000256" key="6">
    <source>
        <dbReference type="ARBA" id="ARBA00012448"/>
    </source>
</evidence>
<dbReference type="InterPro" id="IPR050396">
    <property type="entry name" value="Glycosyltr_51/Transpeptidase"/>
</dbReference>
<feature type="compositionally biased region" description="Polar residues" evidence="27">
    <location>
        <begin position="650"/>
        <end position="672"/>
    </location>
</feature>
<comment type="subcellular location">
    <subcellularLocation>
        <location evidence="2">Cell inner membrane</location>
        <topology evidence="2">Single-pass type II membrane protein</topology>
    </subcellularLocation>
</comment>
<comment type="similarity">
    <text evidence="5">In the N-terminal section; belongs to the glycosyltransferase 51 family.</text>
</comment>
<keyword evidence="21" id="KW-0046">Antibiotic resistance</keyword>
<comment type="similarity">
    <text evidence="4">In the C-terminal section; belongs to the transpeptidase family.</text>
</comment>
<comment type="caution">
    <text evidence="32">The sequence shown here is derived from an EMBL/GenBank/DDBJ whole genome shotgun (WGS) entry which is preliminary data.</text>
</comment>
<evidence type="ECO:0000256" key="10">
    <source>
        <dbReference type="ARBA" id="ARBA00022645"/>
    </source>
</evidence>
<evidence type="ECO:0000256" key="1">
    <source>
        <dbReference type="ARBA" id="ARBA00002624"/>
    </source>
</evidence>
<feature type="domain" description="Penicillin-binding protein transpeptidase" evidence="29">
    <location>
        <begin position="461"/>
        <end position="757"/>
    </location>
</feature>
<keyword evidence="16" id="KW-0133">Cell shape</keyword>
<gene>
    <name evidence="32" type="ORF">ACFOEK_15250</name>
</gene>
<organism evidence="32 33">
    <name type="scientific">Litoribrevibacter euphylliae</name>
    <dbReference type="NCBI Taxonomy" id="1834034"/>
    <lineage>
        <taxon>Bacteria</taxon>
        <taxon>Pseudomonadati</taxon>
        <taxon>Pseudomonadota</taxon>
        <taxon>Gammaproteobacteria</taxon>
        <taxon>Oceanospirillales</taxon>
        <taxon>Oceanospirillaceae</taxon>
        <taxon>Litoribrevibacter</taxon>
    </lineage>
</organism>
<dbReference type="InterPro" id="IPR001264">
    <property type="entry name" value="Glyco_trans_51"/>
</dbReference>
<feature type="region of interest" description="Disordered" evidence="27">
    <location>
        <begin position="648"/>
        <end position="672"/>
    </location>
</feature>
<evidence type="ECO:0000256" key="24">
    <source>
        <dbReference type="ARBA" id="ARBA00034000"/>
    </source>
</evidence>
<dbReference type="SUPFAM" id="SSF56601">
    <property type="entry name" value="beta-lactamase/transpeptidase-like"/>
    <property type="match status" value="1"/>
</dbReference>
<evidence type="ECO:0000259" key="29">
    <source>
        <dbReference type="Pfam" id="PF00905"/>
    </source>
</evidence>
<feature type="domain" description="Penicillin-binding protein OB-like" evidence="31">
    <location>
        <begin position="342"/>
        <end position="458"/>
    </location>
</feature>
<dbReference type="Pfam" id="PF17092">
    <property type="entry name" value="PCB_OB"/>
    <property type="match status" value="1"/>
</dbReference>
<keyword evidence="10" id="KW-0121">Carboxypeptidase</keyword>
<evidence type="ECO:0000256" key="19">
    <source>
        <dbReference type="ARBA" id="ARBA00022989"/>
    </source>
</evidence>
<dbReference type="Gene3D" id="1.10.3810.10">
    <property type="entry name" value="Biosynthetic peptidoglycan transglycosylase-like"/>
    <property type="match status" value="1"/>
</dbReference>
<keyword evidence="23" id="KW-0961">Cell wall biogenesis/degradation</keyword>
<keyword evidence="15" id="KW-0378">Hydrolase</keyword>
<comment type="catalytic activity">
    <reaction evidence="26">
        <text>[GlcNAc-(1-&gt;4)-Mur2Ac(oyl-L-Ala-gamma-D-Glu-L-Lys-D-Ala-D-Ala)](n)-di-trans,octa-cis-undecaprenyl diphosphate + beta-D-GlcNAc-(1-&gt;4)-Mur2Ac(oyl-L-Ala-gamma-D-Glu-L-Lys-D-Ala-D-Ala)-di-trans,octa-cis-undecaprenyl diphosphate = [GlcNAc-(1-&gt;4)-Mur2Ac(oyl-L-Ala-gamma-D-Glu-L-Lys-D-Ala-D-Ala)](n+1)-di-trans,octa-cis-undecaprenyl diphosphate + di-trans,octa-cis-undecaprenyl diphosphate + H(+)</text>
        <dbReference type="Rhea" id="RHEA:23708"/>
        <dbReference type="Rhea" id="RHEA-COMP:9602"/>
        <dbReference type="Rhea" id="RHEA-COMP:9603"/>
        <dbReference type="ChEBI" id="CHEBI:15378"/>
        <dbReference type="ChEBI" id="CHEBI:58405"/>
        <dbReference type="ChEBI" id="CHEBI:60033"/>
        <dbReference type="ChEBI" id="CHEBI:78435"/>
        <dbReference type="EC" id="2.4.99.28"/>
    </reaction>
</comment>
<reference evidence="33" key="1">
    <citation type="journal article" date="2019" name="Int. J. Syst. Evol. Microbiol.">
        <title>The Global Catalogue of Microorganisms (GCM) 10K type strain sequencing project: providing services to taxonomists for standard genome sequencing and annotation.</title>
        <authorList>
            <consortium name="The Broad Institute Genomics Platform"/>
            <consortium name="The Broad Institute Genome Sequencing Center for Infectious Disease"/>
            <person name="Wu L."/>
            <person name="Ma J."/>
        </authorList>
    </citation>
    <scope>NUCLEOTIDE SEQUENCE [LARGE SCALE GENOMIC DNA]</scope>
    <source>
        <strain evidence="33">KCTC 52438</strain>
    </source>
</reference>
<sequence>MLSFQLKAKFKFLFLKLNTISMIQTTFKTLKITGYLAFSAICFVTLIFSGVTLCLIPNLPPVEEIQDIQLQVPLKIFTEDGKLIAEYGEKHRSPIDYHEIPSNFINALISAEDNRFWEHQGVDLIGLARAATQLATTGSIQSGGSTITMQVAKNYFLSREKTFSRKFNEILLALQIERSLTKEQILELYLNKIYLGHRSYGISAAARTYYGKSVQDLTLAQTAMIAGLPKAPSAFNPLRNPERAIERRNWILERMSALNYISSSQKVVAQQSPVTAKYHAPKSEIDAFYAADIARTEALKLFPKDIYTGGYKIFTTINSTQQQAALNSIATHLENYSKRHGYFGPENNIDISTVLNSQENSADVQPLTALLKDYRQINHLIPALVWEVTDKEANFITRDGELITLSTKQLTWARQHISTNKKGPRIRKASDVVKQGDIVRVYQDSDSNDWKLGQLPKAQAALVAINPNSGAINALQGGFEFYASKFNRVTSARRQAGSAFKPFIYYSALEDGFTAASIVNDAPVVFQDRQLETAWRPENAGGKFYGPTRLRQALYQSRNLISIRIVQTLGIQQTINTIKKFGFPEQHLPKDLSISLGSAAVTPLELATAYSIIANGGKSITPYLIDHIEDFNGKIIYQNPNAHKAITPITPESSEQITESTDNTRSSKTSSDIDPRSIYIITDMMKDVIKLGTGRRAKELRRNDIAGKTGTTNDQVDAWFSGFNGDLVTTVWVGFDTPSTLGINEYGGRAALPIWVDFMKKALPPYENTLKQPEGIVTIRINPTTGHRALPGEKDAIFEIFRSEHVPPPPEEDNARPVLIDQGHPTDVLDELF</sequence>
<keyword evidence="9" id="KW-0997">Cell inner membrane</keyword>
<accession>A0ABV7HJQ7</accession>
<evidence type="ECO:0000256" key="14">
    <source>
        <dbReference type="ARBA" id="ARBA00022692"/>
    </source>
</evidence>
<evidence type="ECO:0000256" key="4">
    <source>
        <dbReference type="ARBA" id="ARBA00007090"/>
    </source>
</evidence>
<keyword evidence="12" id="KW-0328">Glycosyltransferase</keyword>
<evidence type="ECO:0000313" key="32">
    <source>
        <dbReference type="EMBL" id="MFC3152390.1"/>
    </source>
</evidence>
<feature type="transmembrane region" description="Helical" evidence="28">
    <location>
        <begin position="32"/>
        <end position="53"/>
    </location>
</feature>
<comment type="catalytic activity">
    <reaction evidence="24">
        <text>Preferential cleavage: (Ac)2-L-Lys-D-Ala-|-D-Ala. Also transpeptidation of peptidyl-alanyl moieties that are N-acyl substituents of D-alanine.</text>
        <dbReference type="EC" id="3.4.16.4"/>
    </reaction>
</comment>
<name>A0ABV7HJQ7_9GAMM</name>
<evidence type="ECO:0000256" key="22">
    <source>
        <dbReference type="ARBA" id="ARBA00023268"/>
    </source>
</evidence>
<evidence type="ECO:0000256" key="28">
    <source>
        <dbReference type="SAM" id="Phobius"/>
    </source>
</evidence>
<evidence type="ECO:0000256" key="5">
    <source>
        <dbReference type="ARBA" id="ARBA00007739"/>
    </source>
</evidence>
<evidence type="ECO:0000256" key="16">
    <source>
        <dbReference type="ARBA" id="ARBA00022960"/>
    </source>
</evidence>
<dbReference type="InterPro" id="IPR012338">
    <property type="entry name" value="Beta-lactam/transpept-like"/>
</dbReference>
<evidence type="ECO:0000256" key="23">
    <source>
        <dbReference type="ARBA" id="ARBA00023316"/>
    </source>
</evidence>
<evidence type="ECO:0000256" key="13">
    <source>
        <dbReference type="ARBA" id="ARBA00022679"/>
    </source>
</evidence>
<evidence type="ECO:0000256" key="20">
    <source>
        <dbReference type="ARBA" id="ARBA00023136"/>
    </source>
</evidence>
<evidence type="ECO:0000256" key="3">
    <source>
        <dbReference type="ARBA" id="ARBA00004752"/>
    </source>
</evidence>
<evidence type="ECO:0000256" key="25">
    <source>
        <dbReference type="ARBA" id="ARBA00044770"/>
    </source>
</evidence>
<evidence type="ECO:0000256" key="8">
    <source>
        <dbReference type="ARBA" id="ARBA00022475"/>
    </source>
</evidence>
<dbReference type="Proteomes" id="UP001595476">
    <property type="component" value="Unassembled WGS sequence"/>
</dbReference>
<dbReference type="PANTHER" id="PTHR32282:SF27">
    <property type="entry name" value="PENICILLIN-BINDING PROTEIN 1A"/>
    <property type="match status" value="1"/>
</dbReference>
<evidence type="ECO:0000256" key="18">
    <source>
        <dbReference type="ARBA" id="ARBA00022984"/>
    </source>
</evidence>
<dbReference type="EC" id="3.4.16.4" evidence="6"/>
<evidence type="ECO:0000259" key="31">
    <source>
        <dbReference type="Pfam" id="PF17092"/>
    </source>
</evidence>
<evidence type="ECO:0000259" key="30">
    <source>
        <dbReference type="Pfam" id="PF00912"/>
    </source>
</evidence>
<keyword evidence="13" id="KW-0808">Transferase</keyword>
<evidence type="ECO:0000313" key="33">
    <source>
        <dbReference type="Proteomes" id="UP001595476"/>
    </source>
</evidence>
<keyword evidence="18" id="KW-0573">Peptidoglycan synthesis</keyword>
<dbReference type="EMBL" id="JBHRSZ010000006">
    <property type="protein sequence ID" value="MFC3152390.1"/>
    <property type="molecule type" value="Genomic_DNA"/>
</dbReference>
<dbReference type="Pfam" id="PF00912">
    <property type="entry name" value="Transgly"/>
    <property type="match status" value="1"/>
</dbReference>
<evidence type="ECO:0000256" key="12">
    <source>
        <dbReference type="ARBA" id="ARBA00022676"/>
    </source>
</evidence>
<dbReference type="SUPFAM" id="SSF53955">
    <property type="entry name" value="Lysozyme-like"/>
    <property type="match status" value="1"/>
</dbReference>
<evidence type="ECO:0000256" key="2">
    <source>
        <dbReference type="ARBA" id="ARBA00004249"/>
    </source>
</evidence>
<dbReference type="NCBIfam" id="TIGR02074">
    <property type="entry name" value="PBP_1a_fam"/>
    <property type="match status" value="1"/>
</dbReference>
<keyword evidence="22" id="KW-0511">Multifunctional enzyme</keyword>
<evidence type="ECO:0000256" key="11">
    <source>
        <dbReference type="ARBA" id="ARBA00022670"/>
    </source>
</evidence>
<dbReference type="InterPro" id="IPR036950">
    <property type="entry name" value="PBP_transglycosylase"/>
</dbReference>
<evidence type="ECO:0000256" key="27">
    <source>
        <dbReference type="SAM" id="MobiDB-lite"/>
    </source>
</evidence>
<keyword evidence="11" id="KW-0645">Protease</keyword>
<dbReference type="RefSeq" id="WP_386722315.1">
    <property type="nucleotide sequence ID" value="NZ_JBHRSZ010000006.1"/>
</dbReference>
<keyword evidence="20 28" id="KW-0472">Membrane</keyword>
<dbReference type="InterPro" id="IPR023346">
    <property type="entry name" value="Lysozyme-like_dom_sf"/>
</dbReference>
<evidence type="ECO:0000256" key="21">
    <source>
        <dbReference type="ARBA" id="ARBA00023251"/>
    </source>
</evidence>
<dbReference type="Gene3D" id="3.40.710.10">
    <property type="entry name" value="DD-peptidase/beta-lactamase superfamily"/>
    <property type="match status" value="2"/>
</dbReference>
<dbReference type="InterPro" id="IPR031376">
    <property type="entry name" value="PCB_OB"/>
</dbReference>
<evidence type="ECO:0000256" key="9">
    <source>
        <dbReference type="ARBA" id="ARBA00022519"/>
    </source>
</evidence>
<evidence type="ECO:0000256" key="26">
    <source>
        <dbReference type="ARBA" id="ARBA00049902"/>
    </source>
</evidence>
<evidence type="ECO:0000256" key="7">
    <source>
        <dbReference type="ARBA" id="ARBA00018638"/>
    </source>
</evidence>
<evidence type="ECO:0000256" key="15">
    <source>
        <dbReference type="ARBA" id="ARBA00022801"/>
    </source>
</evidence>